<dbReference type="InterPro" id="IPR013429">
    <property type="entry name" value="Regulatory_FmdB_Zinc_ribbon"/>
</dbReference>
<dbReference type="EMBL" id="SJPG01000001">
    <property type="protein sequence ID" value="TWT62465.1"/>
    <property type="molecule type" value="Genomic_DNA"/>
</dbReference>
<accession>A0A5C5XK07</accession>
<comment type="caution">
    <text evidence="2">The sequence shown here is derived from an EMBL/GenBank/DDBJ whole genome shotgun (WGS) entry which is preliminary data.</text>
</comment>
<dbReference type="RefSeq" id="WP_146504315.1">
    <property type="nucleotide sequence ID" value="NZ_SJPG01000001.1"/>
</dbReference>
<organism evidence="2 3">
    <name type="scientific">Rubinisphaera italica</name>
    <dbReference type="NCBI Taxonomy" id="2527969"/>
    <lineage>
        <taxon>Bacteria</taxon>
        <taxon>Pseudomonadati</taxon>
        <taxon>Planctomycetota</taxon>
        <taxon>Planctomycetia</taxon>
        <taxon>Planctomycetales</taxon>
        <taxon>Planctomycetaceae</taxon>
        <taxon>Rubinisphaera</taxon>
    </lineage>
</organism>
<name>A0A5C5XK07_9PLAN</name>
<sequence>MPVYLYEVVREDKQPGERFEVVQRMAEDPLTAHPETGEPVRRVITAPAIGSRWMGMNMERSVKDDKKLNDLGFTKYEKSGDGKYVKKFGQGPNLISKD</sequence>
<dbReference type="OrthoDB" id="215655at2"/>
<evidence type="ECO:0000313" key="2">
    <source>
        <dbReference type="EMBL" id="TWT62465.1"/>
    </source>
</evidence>
<protein>
    <submittedName>
        <fullName evidence="2">Zinc ribbon domain protein</fullName>
    </submittedName>
</protein>
<reference evidence="2 3" key="1">
    <citation type="submission" date="2019-02" db="EMBL/GenBank/DDBJ databases">
        <title>Deep-cultivation of Planctomycetes and their phenomic and genomic characterization uncovers novel biology.</title>
        <authorList>
            <person name="Wiegand S."/>
            <person name="Jogler M."/>
            <person name="Boedeker C."/>
            <person name="Pinto D."/>
            <person name="Vollmers J."/>
            <person name="Rivas-Marin E."/>
            <person name="Kohn T."/>
            <person name="Peeters S.H."/>
            <person name="Heuer A."/>
            <person name="Rast P."/>
            <person name="Oberbeckmann S."/>
            <person name="Bunk B."/>
            <person name="Jeske O."/>
            <person name="Meyerdierks A."/>
            <person name="Storesund J.E."/>
            <person name="Kallscheuer N."/>
            <person name="Luecker S."/>
            <person name="Lage O.M."/>
            <person name="Pohl T."/>
            <person name="Merkel B.J."/>
            <person name="Hornburger P."/>
            <person name="Mueller R.-W."/>
            <person name="Bruemmer F."/>
            <person name="Labrenz M."/>
            <person name="Spormann A.M."/>
            <person name="Op Den Camp H."/>
            <person name="Overmann J."/>
            <person name="Amann R."/>
            <person name="Jetten M.S.M."/>
            <person name="Mascher T."/>
            <person name="Medema M.H."/>
            <person name="Devos D.P."/>
            <person name="Kaster A.-K."/>
            <person name="Ovreas L."/>
            <person name="Rohde M."/>
            <person name="Galperin M.Y."/>
            <person name="Jogler C."/>
        </authorList>
    </citation>
    <scope>NUCLEOTIDE SEQUENCE [LARGE SCALE GENOMIC DNA]</scope>
    <source>
        <strain evidence="2 3">Pan54</strain>
    </source>
</reference>
<evidence type="ECO:0000313" key="3">
    <source>
        <dbReference type="Proteomes" id="UP000316095"/>
    </source>
</evidence>
<dbReference type="Proteomes" id="UP000316095">
    <property type="component" value="Unassembled WGS sequence"/>
</dbReference>
<keyword evidence="3" id="KW-1185">Reference proteome</keyword>
<dbReference type="AlphaFoldDB" id="A0A5C5XK07"/>
<feature type="domain" description="Putative regulatory protein FmdB zinc ribbon" evidence="1">
    <location>
        <begin position="1"/>
        <end position="45"/>
    </location>
</feature>
<gene>
    <name evidence="2" type="ORF">Pan54_32070</name>
</gene>
<dbReference type="SMART" id="SM00834">
    <property type="entry name" value="CxxC_CXXC_SSSS"/>
    <property type="match status" value="1"/>
</dbReference>
<evidence type="ECO:0000259" key="1">
    <source>
        <dbReference type="SMART" id="SM00834"/>
    </source>
</evidence>
<proteinExistence type="predicted"/>